<dbReference type="Gene3D" id="3.55.40.20">
    <property type="entry name" value="Iron/manganese superoxide dismutase, C-terminal domain"/>
    <property type="match status" value="1"/>
</dbReference>
<dbReference type="SUPFAM" id="SSF46609">
    <property type="entry name" value="Fe,Mn superoxide dismutase (SOD), N-terminal domain"/>
    <property type="match status" value="1"/>
</dbReference>
<name>G0V342_TRYCI</name>
<dbReference type="GO" id="GO:0004784">
    <property type="term" value="F:superoxide dismutase activity"/>
    <property type="evidence" value="ECO:0007669"/>
    <property type="project" value="UniProtKB-EC"/>
</dbReference>
<dbReference type="PROSITE" id="PS00088">
    <property type="entry name" value="SOD_MN"/>
    <property type="match status" value="1"/>
</dbReference>
<feature type="domain" description="Manganese/iron superoxide dismutase C-terminal" evidence="6">
    <location>
        <begin position="194"/>
        <end position="293"/>
    </location>
</feature>
<comment type="similarity">
    <text evidence="1">Belongs to the iron/manganese superoxide dismutase family.</text>
</comment>
<evidence type="ECO:0000256" key="4">
    <source>
        <dbReference type="ARBA" id="ARBA00023002"/>
    </source>
</evidence>
<dbReference type="InterPro" id="IPR019831">
    <property type="entry name" value="Mn/Fe_SOD_N"/>
</dbReference>
<dbReference type="PANTHER" id="PTHR42769:SF2">
    <property type="entry name" value="SUPEROXIDE DISMUTASE"/>
    <property type="match status" value="1"/>
</dbReference>
<dbReference type="Pfam" id="PF00081">
    <property type="entry name" value="Sod_Fe_N"/>
    <property type="match status" value="1"/>
</dbReference>
<dbReference type="PRINTS" id="PR01703">
    <property type="entry name" value="MNSODISMTASE"/>
</dbReference>
<dbReference type="EC" id="1.15.1.1" evidence="2"/>
<reference evidence="7" key="1">
    <citation type="journal article" date="2012" name="Proc. Natl. Acad. Sci. U.S.A.">
        <title>Antigenic diversity is generated by distinct evolutionary mechanisms in African trypanosome species.</title>
        <authorList>
            <person name="Jackson A.P."/>
            <person name="Berry A."/>
            <person name="Aslett M."/>
            <person name="Allison H.C."/>
            <person name="Burton P."/>
            <person name="Vavrova-Anderson J."/>
            <person name="Brown R."/>
            <person name="Browne H."/>
            <person name="Corton N."/>
            <person name="Hauser H."/>
            <person name="Gamble J."/>
            <person name="Gilderthorp R."/>
            <person name="Marcello L."/>
            <person name="McQuillan J."/>
            <person name="Otto T.D."/>
            <person name="Quail M.A."/>
            <person name="Sanders M.J."/>
            <person name="van Tonder A."/>
            <person name="Ginger M.L."/>
            <person name="Field M.C."/>
            <person name="Barry J.D."/>
            <person name="Hertz-Fowler C."/>
            <person name="Berriman M."/>
        </authorList>
    </citation>
    <scope>NUCLEOTIDE SEQUENCE</scope>
    <source>
        <strain evidence="7">IL3000</strain>
    </source>
</reference>
<evidence type="ECO:0000259" key="6">
    <source>
        <dbReference type="Pfam" id="PF02777"/>
    </source>
</evidence>
<evidence type="ECO:0000313" key="7">
    <source>
        <dbReference type="EMBL" id="CCC96065.1"/>
    </source>
</evidence>
<accession>G0V342</accession>
<dbReference type="VEuPathDB" id="TriTrypDB:TcIL3000.11.15750"/>
<dbReference type="AlphaFoldDB" id="G0V342"/>
<dbReference type="InterPro" id="IPR036324">
    <property type="entry name" value="Mn/Fe_SOD_N_sf"/>
</dbReference>
<evidence type="ECO:0000259" key="5">
    <source>
        <dbReference type="Pfam" id="PF00081"/>
    </source>
</evidence>
<dbReference type="InterPro" id="IPR001189">
    <property type="entry name" value="Mn/Fe_SOD"/>
</dbReference>
<dbReference type="SUPFAM" id="SSF54719">
    <property type="entry name" value="Fe,Mn superoxide dismutase (SOD), C-terminal domain"/>
    <property type="match status" value="1"/>
</dbReference>
<dbReference type="InterPro" id="IPR019833">
    <property type="entry name" value="Mn/Fe_SOD_BS"/>
</dbReference>
<feature type="domain" description="Manganese/iron superoxide dismutase N-terminal" evidence="5">
    <location>
        <begin position="100"/>
        <end position="184"/>
    </location>
</feature>
<dbReference type="EMBL" id="HE575324">
    <property type="protein sequence ID" value="CCC96065.1"/>
    <property type="molecule type" value="Genomic_DNA"/>
</dbReference>
<keyword evidence="3" id="KW-0479">Metal-binding</keyword>
<dbReference type="GO" id="GO:0046872">
    <property type="term" value="F:metal ion binding"/>
    <property type="evidence" value="ECO:0007669"/>
    <property type="project" value="UniProtKB-KW"/>
</dbReference>
<dbReference type="InterPro" id="IPR019832">
    <property type="entry name" value="Mn/Fe_SOD_C"/>
</dbReference>
<evidence type="ECO:0000256" key="1">
    <source>
        <dbReference type="ARBA" id="ARBA00008714"/>
    </source>
</evidence>
<evidence type="ECO:0000256" key="3">
    <source>
        <dbReference type="ARBA" id="ARBA00022723"/>
    </source>
</evidence>
<dbReference type="InterPro" id="IPR036314">
    <property type="entry name" value="SOD_C_sf"/>
</dbReference>
<keyword evidence="4" id="KW-0560">Oxidoreductase</keyword>
<organism evidence="7">
    <name type="scientific">Trypanosoma congolense (strain IL3000)</name>
    <dbReference type="NCBI Taxonomy" id="1068625"/>
    <lineage>
        <taxon>Eukaryota</taxon>
        <taxon>Discoba</taxon>
        <taxon>Euglenozoa</taxon>
        <taxon>Kinetoplastea</taxon>
        <taxon>Metakinetoplastina</taxon>
        <taxon>Trypanosomatida</taxon>
        <taxon>Trypanosomatidae</taxon>
        <taxon>Trypanosoma</taxon>
        <taxon>Nannomonas</taxon>
    </lineage>
</organism>
<proteinExistence type="inferred from homology"/>
<dbReference type="PANTHER" id="PTHR42769">
    <property type="entry name" value="SUPEROXIDE DISMUTASE"/>
    <property type="match status" value="1"/>
</dbReference>
<dbReference type="Gene3D" id="1.10.287.990">
    <property type="entry name" value="Fe,Mn superoxide dismutase (SOD) domain"/>
    <property type="match status" value="1"/>
</dbReference>
<dbReference type="Pfam" id="PF02777">
    <property type="entry name" value="Sod_Fe_C"/>
    <property type="match status" value="1"/>
</dbReference>
<evidence type="ECO:0000256" key="2">
    <source>
        <dbReference type="ARBA" id="ARBA00012682"/>
    </source>
</evidence>
<protein>
    <recommendedName>
        <fullName evidence="2">superoxide dismutase</fullName>
        <ecNumber evidence="2">1.15.1.1</ecNumber>
    </recommendedName>
</protein>
<sequence length="309" mass="36364">MRRATFSTCTLPSLTTAKTSDAASLLSTTLYTPVRGGLAMHTPKSDIVLGRFNFMDQYNEFRNRSGRAPDYYVEKYRDTYWRVDEYIRRAENYIRSQGFFFLPTLEFPWYKGCLPLLSSYQIRLHYSRHHRNYVERLNQLIEGTPLYGLNLDEIITRSFNDESLVGVYNNAAQHYNNCFYWKCIQPYGSNIPPDLKTALEEQYGSVEAFQKAFTDAGLGLFGSGWVYCIYDKRVGRFDITALSNAGCPLTNPDHVPLLCVDVWEHAYYVDYENDRAKFLSKYFDVVDWHWAERHWKRATGQEYYEMKFW</sequence>
<gene>
    <name evidence="7" type="ORF">TCIL3000_11_15750</name>
</gene>